<keyword evidence="1" id="KW-0812">Transmembrane</keyword>
<name>A0A1G6S5J9_9BURK</name>
<keyword evidence="1" id="KW-0472">Membrane</keyword>
<keyword evidence="3" id="KW-1185">Reference proteome</keyword>
<dbReference type="STRING" id="416944.SAMN05421548_114147"/>
<keyword evidence="1" id="KW-1133">Transmembrane helix</keyword>
<evidence type="ECO:0008006" key="4">
    <source>
        <dbReference type="Google" id="ProtNLM"/>
    </source>
</evidence>
<evidence type="ECO:0000313" key="2">
    <source>
        <dbReference type="EMBL" id="SDD11417.1"/>
    </source>
</evidence>
<dbReference type="RefSeq" id="WP_091998480.1">
    <property type="nucleotide sequence ID" value="NZ_FMYQ01000014.1"/>
</dbReference>
<dbReference type="Proteomes" id="UP000198908">
    <property type="component" value="Unassembled WGS sequence"/>
</dbReference>
<dbReference type="EMBL" id="FMYQ01000014">
    <property type="protein sequence ID" value="SDD11417.1"/>
    <property type="molecule type" value="Genomic_DNA"/>
</dbReference>
<evidence type="ECO:0000313" key="3">
    <source>
        <dbReference type="Proteomes" id="UP000198908"/>
    </source>
</evidence>
<reference evidence="3" key="1">
    <citation type="submission" date="2016-09" db="EMBL/GenBank/DDBJ databases">
        <authorList>
            <person name="Varghese N."/>
            <person name="Submissions S."/>
        </authorList>
    </citation>
    <scope>NUCLEOTIDE SEQUENCE [LARGE SCALE GENOMIC DNA]</scope>
    <source>
        <strain evidence="3">TNe-862</strain>
    </source>
</reference>
<protein>
    <recommendedName>
        <fullName evidence="4">Glycine zipper domain-containing protein</fullName>
    </recommendedName>
</protein>
<organism evidence="2 3">
    <name type="scientific">Paraburkholderia lycopersici</name>
    <dbReference type="NCBI Taxonomy" id="416944"/>
    <lineage>
        <taxon>Bacteria</taxon>
        <taxon>Pseudomonadati</taxon>
        <taxon>Pseudomonadota</taxon>
        <taxon>Betaproteobacteria</taxon>
        <taxon>Burkholderiales</taxon>
        <taxon>Burkholderiaceae</taxon>
        <taxon>Paraburkholderia</taxon>
    </lineage>
</organism>
<accession>A0A1G6S5J9</accession>
<dbReference type="AlphaFoldDB" id="A0A1G6S5J9"/>
<gene>
    <name evidence="2" type="ORF">SAMN05421548_114147</name>
</gene>
<proteinExistence type="predicted"/>
<dbReference type="OrthoDB" id="6369218at2"/>
<feature type="transmembrane region" description="Helical" evidence="1">
    <location>
        <begin position="70"/>
        <end position="88"/>
    </location>
</feature>
<evidence type="ECO:0000256" key="1">
    <source>
        <dbReference type="SAM" id="Phobius"/>
    </source>
</evidence>
<sequence>MSLIVAGRFTTFPAAEAAAEKLYAGGFLEEDVSLLFVNPRGQHARHVMHGAGFAANAPPAAVPPHHARNITAGAVAGAVAGVVIFSAFSATLPAVVIAAGVGAWIGAWIGARIGASIGAKALVQQALTPHERVRHETRNSGVLLSVHVCYENQDLAAQLLRDAGAADIECASGQWHDGHWADFDPTRAPMPFGEPHGQRA</sequence>